<protein>
    <recommendedName>
        <fullName evidence="7">Protein kinase domain-containing protein</fullName>
    </recommendedName>
</protein>
<feature type="compositionally biased region" description="Basic and acidic residues" evidence="6">
    <location>
        <begin position="140"/>
        <end position="151"/>
    </location>
</feature>
<name>A0A2G5E991_AQUCA</name>
<dbReference type="GO" id="GO:0004709">
    <property type="term" value="F:MAP kinase kinase kinase activity"/>
    <property type="evidence" value="ECO:0007669"/>
    <property type="project" value="TreeGrafter"/>
</dbReference>
<gene>
    <name evidence="8" type="ORF">AQUCO_01000293v1</name>
</gene>
<dbReference type="SMART" id="SM00220">
    <property type="entry name" value="S_TKc"/>
    <property type="match status" value="1"/>
</dbReference>
<sequence>MAKHLTGQAAELSMKGSPYWMAPEIIHAVNPRDNNGEFPFAVDIWSLGCTIIEIVNGKPPWSEYEGAAAMFKVWKETPPIPETLSPSGKDFLQCCFRRNPGERPSASMLLEHPFLKSSHPPDIQAFAQSFSAMKLGDTQHSPREWTTKKADSMPGSPRTHTTKGKHMLLKLAMY</sequence>
<dbReference type="InterPro" id="IPR000719">
    <property type="entry name" value="Prot_kinase_dom"/>
</dbReference>
<feature type="region of interest" description="Disordered" evidence="6">
    <location>
        <begin position="139"/>
        <end position="162"/>
    </location>
</feature>
<feature type="domain" description="Protein kinase" evidence="7">
    <location>
        <begin position="1"/>
        <end position="115"/>
    </location>
</feature>
<dbReference type="STRING" id="218851.A0A2G5E991"/>
<dbReference type="Gene3D" id="1.10.510.10">
    <property type="entry name" value="Transferase(Phosphotransferase) domain 1"/>
    <property type="match status" value="1"/>
</dbReference>
<evidence type="ECO:0000256" key="4">
    <source>
        <dbReference type="ARBA" id="ARBA00022777"/>
    </source>
</evidence>
<dbReference type="InterPro" id="IPR050538">
    <property type="entry name" value="MAP_kinase_kinase_kinase"/>
</dbReference>
<dbReference type="GO" id="GO:0005524">
    <property type="term" value="F:ATP binding"/>
    <property type="evidence" value="ECO:0007669"/>
    <property type="project" value="UniProtKB-KW"/>
</dbReference>
<keyword evidence="4" id="KW-0418">Kinase</keyword>
<dbReference type="InParanoid" id="A0A2G5E991"/>
<evidence type="ECO:0000256" key="3">
    <source>
        <dbReference type="ARBA" id="ARBA00022741"/>
    </source>
</evidence>
<dbReference type="EMBL" id="KZ305027">
    <property type="protein sequence ID" value="PIA52328.1"/>
    <property type="molecule type" value="Genomic_DNA"/>
</dbReference>
<dbReference type="GO" id="GO:0005737">
    <property type="term" value="C:cytoplasm"/>
    <property type="evidence" value="ECO:0007669"/>
    <property type="project" value="TreeGrafter"/>
</dbReference>
<dbReference type="PANTHER" id="PTHR48016:SF5">
    <property type="entry name" value="MITOGEN-ACTIVATED PROTEIN KINASE KINASE KINASE 5"/>
    <property type="match status" value="1"/>
</dbReference>
<keyword evidence="9" id="KW-1185">Reference proteome</keyword>
<keyword evidence="3" id="KW-0547">Nucleotide-binding</keyword>
<organism evidence="8 9">
    <name type="scientific">Aquilegia coerulea</name>
    <name type="common">Rocky mountain columbine</name>
    <dbReference type="NCBI Taxonomy" id="218851"/>
    <lineage>
        <taxon>Eukaryota</taxon>
        <taxon>Viridiplantae</taxon>
        <taxon>Streptophyta</taxon>
        <taxon>Embryophyta</taxon>
        <taxon>Tracheophyta</taxon>
        <taxon>Spermatophyta</taxon>
        <taxon>Magnoliopsida</taxon>
        <taxon>Ranunculales</taxon>
        <taxon>Ranunculaceae</taxon>
        <taxon>Thalictroideae</taxon>
        <taxon>Aquilegia</taxon>
    </lineage>
</organism>
<dbReference type="AlphaFoldDB" id="A0A2G5E991"/>
<keyword evidence="5" id="KW-0067">ATP-binding</keyword>
<dbReference type="Pfam" id="PF00069">
    <property type="entry name" value="Pkinase"/>
    <property type="match status" value="1"/>
</dbReference>
<evidence type="ECO:0000256" key="2">
    <source>
        <dbReference type="ARBA" id="ARBA00022679"/>
    </source>
</evidence>
<evidence type="ECO:0000259" key="7">
    <source>
        <dbReference type="PROSITE" id="PS50011"/>
    </source>
</evidence>
<evidence type="ECO:0000256" key="1">
    <source>
        <dbReference type="ARBA" id="ARBA00006529"/>
    </source>
</evidence>
<accession>A0A2G5E991</accession>
<evidence type="ECO:0000313" key="8">
    <source>
        <dbReference type="EMBL" id="PIA52328.1"/>
    </source>
</evidence>
<comment type="similarity">
    <text evidence="1">Belongs to the protein kinase superfamily. STE Ser/Thr protein kinase family. MAP kinase kinase kinase subfamily.</text>
</comment>
<evidence type="ECO:0000256" key="5">
    <source>
        <dbReference type="ARBA" id="ARBA00022840"/>
    </source>
</evidence>
<evidence type="ECO:0000256" key="6">
    <source>
        <dbReference type="SAM" id="MobiDB-lite"/>
    </source>
</evidence>
<evidence type="ECO:0000313" key="9">
    <source>
        <dbReference type="Proteomes" id="UP000230069"/>
    </source>
</evidence>
<proteinExistence type="inferred from homology"/>
<keyword evidence="2" id="KW-0808">Transferase</keyword>
<dbReference type="SUPFAM" id="SSF56112">
    <property type="entry name" value="Protein kinase-like (PK-like)"/>
    <property type="match status" value="1"/>
</dbReference>
<dbReference type="PANTHER" id="PTHR48016">
    <property type="entry name" value="MAP KINASE KINASE KINASE SSK2-RELATED-RELATED"/>
    <property type="match status" value="1"/>
</dbReference>
<dbReference type="Proteomes" id="UP000230069">
    <property type="component" value="Unassembled WGS sequence"/>
</dbReference>
<dbReference type="OrthoDB" id="266718at2759"/>
<dbReference type="PROSITE" id="PS50011">
    <property type="entry name" value="PROTEIN_KINASE_DOM"/>
    <property type="match status" value="1"/>
</dbReference>
<reference evidence="8 9" key="1">
    <citation type="submission" date="2017-09" db="EMBL/GenBank/DDBJ databases">
        <title>WGS assembly of Aquilegia coerulea Goldsmith.</title>
        <authorList>
            <person name="Hodges S."/>
            <person name="Kramer E."/>
            <person name="Nordborg M."/>
            <person name="Tomkins J."/>
            <person name="Borevitz J."/>
            <person name="Derieg N."/>
            <person name="Yan J."/>
            <person name="Mihaltcheva S."/>
            <person name="Hayes R.D."/>
            <person name="Rokhsar D."/>
        </authorList>
    </citation>
    <scope>NUCLEOTIDE SEQUENCE [LARGE SCALE GENOMIC DNA]</scope>
    <source>
        <strain evidence="9">cv. Goldsmith</strain>
    </source>
</reference>
<dbReference type="InterPro" id="IPR011009">
    <property type="entry name" value="Kinase-like_dom_sf"/>
</dbReference>